<gene>
    <name evidence="3" type="ORF">LARSCL_LOCUS22534</name>
</gene>
<sequence>MVLKYTLLCIFHLLCTILLLNVFILILPFDATNYLRVANFLTCAIIAKVTFGYSRKLFLGEKLKPKGKAVLITGSARGIGNALAKHLDSKGYHVFASCRDSNSSGADDLRKSCSCRLKVLQLDVTKDESVEKAVKFVKENLGACEFWAIVNNAGIHKGFLTELTSIQDFKDTYETNVLGAIRVTKAFLPLLRKSRGRVVNMASLAGRIAVPYIGSYTITKYALIGFSEYLRYEMDVWGIRVISIEPELFETDLTTEKNMMSRFNNAIISADEDVRKDYGEKFLRECKTALTRGIPPSPDIHKILDAVELAVCLKTPANVYKVYRNIAFAFLCNICEYCPTEFQIFIGSIYFRIMGLSKPEKAS</sequence>
<keyword evidence="2" id="KW-0812">Transmembrane</keyword>
<evidence type="ECO:0000256" key="2">
    <source>
        <dbReference type="SAM" id="Phobius"/>
    </source>
</evidence>
<dbReference type="GO" id="GO:0016491">
    <property type="term" value="F:oxidoreductase activity"/>
    <property type="evidence" value="ECO:0007669"/>
    <property type="project" value="TreeGrafter"/>
</dbReference>
<organism evidence="3 4">
    <name type="scientific">Larinioides sclopetarius</name>
    <dbReference type="NCBI Taxonomy" id="280406"/>
    <lineage>
        <taxon>Eukaryota</taxon>
        <taxon>Metazoa</taxon>
        <taxon>Ecdysozoa</taxon>
        <taxon>Arthropoda</taxon>
        <taxon>Chelicerata</taxon>
        <taxon>Arachnida</taxon>
        <taxon>Araneae</taxon>
        <taxon>Araneomorphae</taxon>
        <taxon>Entelegynae</taxon>
        <taxon>Araneoidea</taxon>
        <taxon>Araneidae</taxon>
        <taxon>Larinioides</taxon>
    </lineage>
</organism>
<dbReference type="GO" id="GO:0008202">
    <property type="term" value="P:steroid metabolic process"/>
    <property type="evidence" value="ECO:0007669"/>
    <property type="project" value="TreeGrafter"/>
</dbReference>
<keyword evidence="2" id="KW-0472">Membrane</keyword>
<keyword evidence="4" id="KW-1185">Reference proteome</keyword>
<evidence type="ECO:0000256" key="1">
    <source>
        <dbReference type="RuleBase" id="RU000363"/>
    </source>
</evidence>
<dbReference type="Gene3D" id="3.40.50.720">
    <property type="entry name" value="NAD(P)-binding Rossmann-like Domain"/>
    <property type="match status" value="1"/>
</dbReference>
<comment type="caution">
    <text evidence="3">The sequence shown here is derived from an EMBL/GenBank/DDBJ whole genome shotgun (WGS) entry which is preliminary data.</text>
</comment>
<dbReference type="InterPro" id="IPR002347">
    <property type="entry name" value="SDR_fam"/>
</dbReference>
<evidence type="ECO:0000313" key="3">
    <source>
        <dbReference type="EMBL" id="CAL1301440.1"/>
    </source>
</evidence>
<dbReference type="AlphaFoldDB" id="A0AAV2C059"/>
<dbReference type="InterPro" id="IPR036291">
    <property type="entry name" value="NAD(P)-bd_dom_sf"/>
</dbReference>
<comment type="similarity">
    <text evidence="1">Belongs to the short-chain dehydrogenases/reductases (SDR) family.</text>
</comment>
<dbReference type="Pfam" id="PF00106">
    <property type="entry name" value="adh_short"/>
    <property type="match status" value="1"/>
</dbReference>
<name>A0AAV2C059_9ARAC</name>
<dbReference type="PRINTS" id="PR00080">
    <property type="entry name" value="SDRFAMILY"/>
</dbReference>
<dbReference type="EMBL" id="CAXIEN010000697">
    <property type="protein sequence ID" value="CAL1301440.1"/>
    <property type="molecule type" value="Genomic_DNA"/>
</dbReference>
<dbReference type="Proteomes" id="UP001497382">
    <property type="component" value="Unassembled WGS sequence"/>
</dbReference>
<evidence type="ECO:0008006" key="5">
    <source>
        <dbReference type="Google" id="ProtNLM"/>
    </source>
</evidence>
<evidence type="ECO:0000313" key="4">
    <source>
        <dbReference type="Proteomes" id="UP001497382"/>
    </source>
</evidence>
<dbReference type="PRINTS" id="PR00081">
    <property type="entry name" value="GDHRDH"/>
</dbReference>
<protein>
    <recommendedName>
        <fullName evidence="5">Estradiol 17-beta-dehydrogenase 2</fullName>
    </recommendedName>
</protein>
<feature type="transmembrane region" description="Helical" evidence="2">
    <location>
        <begin position="7"/>
        <end position="28"/>
    </location>
</feature>
<dbReference type="PANTHER" id="PTHR43313:SF1">
    <property type="entry name" value="3BETA-HYDROXYSTEROID DEHYDROGENASE DHS-16"/>
    <property type="match status" value="1"/>
</dbReference>
<keyword evidence="2" id="KW-1133">Transmembrane helix</keyword>
<proteinExistence type="inferred from homology"/>
<dbReference type="SUPFAM" id="SSF51735">
    <property type="entry name" value="NAD(P)-binding Rossmann-fold domains"/>
    <property type="match status" value="1"/>
</dbReference>
<dbReference type="PANTHER" id="PTHR43313">
    <property type="entry name" value="SHORT-CHAIN DEHYDROGENASE/REDUCTASE FAMILY 9C"/>
    <property type="match status" value="1"/>
</dbReference>
<reference evidence="3 4" key="1">
    <citation type="submission" date="2024-04" db="EMBL/GenBank/DDBJ databases">
        <authorList>
            <person name="Rising A."/>
            <person name="Reimegard J."/>
            <person name="Sonavane S."/>
            <person name="Akerstrom W."/>
            <person name="Nylinder S."/>
            <person name="Hedman E."/>
            <person name="Kallberg Y."/>
        </authorList>
    </citation>
    <scope>NUCLEOTIDE SEQUENCE [LARGE SCALE GENOMIC DNA]</scope>
</reference>
<accession>A0AAV2C059</accession>